<protein>
    <recommendedName>
        <fullName evidence="3">Transcriptional regulator</fullName>
    </recommendedName>
</protein>
<sequence>MQPVIVESEAELRALIRNRIAEFGTTYGAVEAYAGLPESYVAKLMAPSRIRRFGNRSLPLLLQALALGIAKVEFVEDRTLAAKVRKRLAPRRRRRTVRPEAPQLCIAAPCEQDDLFRSKIEER</sequence>
<proteinExistence type="predicted"/>
<name>A0ABY0DA66_9BRAD</name>
<dbReference type="Proteomes" id="UP000289946">
    <property type="component" value="Unassembled WGS sequence"/>
</dbReference>
<keyword evidence="2" id="KW-1185">Reference proteome</keyword>
<organism evidence="1 2">
    <name type="scientific">Bradyrhizobium zhanjiangense</name>
    <dbReference type="NCBI Taxonomy" id="1325107"/>
    <lineage>
        <taxon>Bacteria</taxon>
        <taxon>Pseudomonadati</taxon>
        <taxon>Pseudomonadota</taxon>
        <taxon>Alphaproteobacteria</taxon>
        <taxon>Hyphomicrobiales</taxon>
        <taxon>Nitrobacteraceae</taxon>
        <taxon>Bradyrhizobium</taxon>
    </lineage>
</organism>
<evidence type="ECO:0008006" key="3">
    <source>
        <dbReference type="Google" id="ProtNLM"/>
    </source>
</evidence>
<accession>A0ABY0DA66</accession>
<dbReference type="EMBL" id="RDRA01000035">
    <property type="protein sequence ID" value="RXG86499.1"/>
    <property type="molecule type" value="Genomic_DNA"/>
</dbReference>
<gene>
    <name evidence="1" type="ORF">EAS62_37285</name>
</gene>
<evidence type="ECO:0000313" key="2">
    <source>
        <dbReference type="Proteomes" id="UP000289946"/>
    </source>
</evidence>
<evidence type="ECO:0000313" key="1">
    <source>
        <dbReference type="EMBL" id="RXG86499.1"/>
    </source>
</evidence>
<comment type="caution">
    <text evidence="1">The sequence shown here is derived from an EMBL/GenBank/DDBJ whole genome shotgun (WGS) entry which is preliminary data.</text>
</comment>
<reference evidence="1 2" key="1">
    <citation type="submission" date="2018-10" db="EMBL/GenBank/DDBJ databases">
        <title>Bradyrhizobium sp. nov., isolated from effective nodules of peanut in China.</title>
        <authorList>
            <person name="Li Y."/>
        </authorList>
    </citation>
    <scope>NUCLEOTIDE SEQUENCE [LARGE SCALE GENOMIC DNA]</scope>
    <source>
        <strain evidence="1 2">CCBAU 51781</strain>
    </source>
</reference>